<dbReference type="GO" id="GO:0042790">
    <property type="term" value="P:nucleolar large rRNA transcription by RNA polymerase I"/>
    <property type="evidence" value="ECO:0007669"/>
    <property type="project" value="TreeGrafter"/>
</dbReference>
<feature type="compositionally biased region" description="Basic and acidic residues" evidence="1">
    <location>
        <begin position="444"/>
        <end position="453"/>
    </location>
</feature>
<dbReference type="PANTHER" id="PTHR28244">
    <property type="entry name" value="RNA POLYMERASE I-SPECIFIC TRANSCRIPTION INITIATION FACTOR RRN11"/>
    <property type="match status" value="1"/>
</dbReference>
<organism evidence="2 3">
    <name type="scientific">Corynascus novoguineensis</name>
    <dbReference type="NCBI Taxonomy" id="1126955"/>
    <lineage>
        <taxon>Eukaryota</taxon>
        <taxon>Fungi</taxon>
        <taxon>Dikarya</taxon>
        <taxon>Ascomycota</taxon>
        <taxon>Pezizomycotina</taxon>
        <taxon>Sordariomycetes</taxon>
        <taxon>Sordariomycetidae</taxon>
        <taxon>Sordariales</taxon>
        <taxon>Chaetomiaceae</taxon>
        <taxon>Corynascus</taxon>
    </lineage>
</organism>
<sequence>MNAASIAPHRKRKRAPSDAVINPLSHTPDTLRQFVVAGYPVNKPVPSKAHPGFPHRAPRPRKAHDGKSALDNVDDDDDEGGDEADTAFRSVQASDADGEQDEEEDYYDTAGTTDADSGWRTTDGETTEAETDHRHQVTGDRGRKAKGKGKGRGKGRGASASVAVDRRAHAYRARVGWLTAVIRRCLAEGDVTTAKRAFGLLLRARVYGRKVDLRWERYWEMGAEILMREGEAAKRAGVSSPSAAATSHPLSGDGEAGGWEGADVEEDENEEARAAKLARLRAYYEYLIQQYPYSKQHPGSANNVLDFQVALFSAEMEEAHAAHRRGLERLQRGVSWEAEEEEEEEEGKDIDVDEPMDYDLEGRGESGDAEEEEHLRGLSRGERRLRRKENNLRLEALRRMTDIARRMDTAMETMPFSRDHELLRLRAMVALYIGDLYMPPSPRSVEEDKEGRTKRAGQRAKAKRLLRQIKETGGGLGEDDEQLLESLVSDDDDDTEDEGRSVLPMFSSMQV</sequence>
<feature type="compositionally biased region" description="Acidic residues" evidence="1">
    <location>
        <begin position="96"/>
        <end position="107"/>
    </location>
</feature>
<dbReference type="PANTHER" id="PTHR28244:SF1">
    <property type="entry name" value="RNA POLYMERASE I-SPECIFIC TRANSCRIPTION INITIATION FACTOR RRN11"/>
    <property type="match status" value="1"/>
</dbReference>
<dbReference type="InterPro" id="IPR053029">
    <property type="entry name" value="RNA_pol_I-specific_init_factor"/>
</dbReference>
<reference evidence="2" key="1">
    <citation type="journal article" date="2023" name="Mol. Phylogenet. Evol.">
        <title>Genome-scale phylogeny and comparative genomics of the fungal order Sordariales.</title>
        <authorList>
            <person name="Hensen N."/>
            <person name="Bonometti L."/>
            <person name="Westerberg I."/>
            <person name="Brannstrom I.O."/>
            <person name="Guillou S."/>
            <person name="Cros-Aarteil S."/>
            <person name="Calhoun S."/>
            <person name="Haridas S."/>
            <person name="Kuo A."/>
            <person name="Mondo S."/>
            <person name="Pangilinan J."/>
            <person name="Riley R."/>
            <person name="LaButti K."/>
            <person name="Andreopoulos B."/>
            <person name="Lipzen A."/>
            <person name="Chen C."/>
            <person name="Yan M."/>
            <person name="Daum C."/>
            <person name="Ng V."/>
            <person name="Clum A."/>
            <person name="Steindorff A."/>
            <person name="Ohm R.A."/>
            <person name="Martin F."/>
            <person name="Silar P."/>
            <person name="Natvig D.O."/>
            <person name="Lalanne C."/>
            <person name="Gautier V."/>
            <person name="Ament-Velasquez S.L."/>
            <person name="Kruys A."/>
            <person name="Hutchinson M.I."/>
            <person name="Powell A.J."/>
            <person name="Barry K."/>
            <person name="Miller A.N."/>
            <person name="Grigoriev I.V."/>
            <person name="Debuchy R."/>
            <person name="Gladieux P."/>
            <person name="Hiltunen Thoren M."/>
            <person name="Johannesson H."/>
        </authorList>
    </citation>
    <scope>NUCLEOTIDE SEQUENCE</scope>
    <source>
        <strain evidence="2">CBS 359.72</strain>
    </source>
</reference>
<feature type="compositionally biased region" description="Acidic residues" evidence="1">
    <location>
        <begin position="337"/>
        <end position="359"/>
    </location>
</feature>
<dbReference type="EMBL" id="MU857675">
    <property type="protein sequence ID" value="KAK4246392.1"/>
    <property type="molecule type" value="Genomic_DNA"/>
</dbReference>
<comment type="caution">
    <text evidence="2">The sequence shown here is derived from an EMBL/GenBank/DDBJ whole genome shotgun (WGS) entry which is preliminary data.</text>
</comment>
<dbReference type="GO" id="GO:0017025">
    <property type="term" value="F:TBP-class protein binding"/>
    <property type="evidence" value="ECO:0007669"/>
    <property type="project" value="TreeGrafter"/>
</dbReference>
<feature type="compositionally biased region" description="Acidic residues" evidence="1">
    <location>
        <begin position="72"/>
        <end position="85"/>
    </location>
</feature>
<evidence type="ECO:0000313" key="2">
    <source>
        <dbReference type="EMBL" id="KAK4246392.1"/>
    </source>
</evidence>
<accession>A0AAN7HI31</accession>
<proteinExistence type="predicted"/>
<feature type="compositionally biased region" description="Basic residues" evidence="1">
    <location>
        <begin position="454"/>
        <end position="467"/>
    </location>
</feature>
<feature type="region of interest" description="Disordered" evidence="1">
    <location>
        <begin position="237"/>
        <end position="270"/>
    </location>
</feature>
<protein>
    <submittedName>
        <fullName evidence="2">Uncharacterized protein</fullName>
    </submittedName>
</protein>
<dbReference type="Proteomes" id="UP001303647">
    <property type="component" value="Unassembled WGS sequence"/>
</dbReference>
<feature type="compositionally biased region" description="Acidic residues" evidence="1">
    <location>
        <begin position="477"/>
        <end position="497"/>
    </location>
</feature>
<feature type="region of interest" description="Disordered" evidence="1">
    <location>
        <begin position="41"/>
        <end position="161"/>
    </location>
</feature>
<feature type="region of interest" description="Disordered" evidence="1">
    <location>
        <begin position="441"/>
        <end position="511"/>
    </location>
</feature>
<feature type="compositionally biased region" description="Basic and acidic residues" evidence="1">
    <location>
        <begin position="130"/>
        <end position="142"/>
    </location>
</feature>
<name>A0AAN7HI31_9PEZI</name>
<feature type="compositionally biased region" description="Basic residues" evidence="1">
    <location>
        <begin position="143"/>
        <end position="155"/>
    </location>
</feature>
<evidence type="ECO:0000313" key="3">
    <source>
        <dbReference type="Proteomes" id="UP001303647"/>
    </source>
</evidence>
<feature type="region of interest" description="Disordered" evidence="1">
    <location>
        <begin position="334"/>
        <end position="382"/>
    </location>
</feature>
<dbReference type="GO" id="GO:0070860">
    <property type="term" value="C:RNA polymerase I core factor complex"/>
    <property type="evidence" value="ECO:0007669"/>
    <property type="project" value="TreeGrafter"/>
</dbReference>
<feature type="compositionally biased region" description="Polar residues" evidence="1">
    <location>
        <begin position="239"/>
        <end position="249"/>
    </location>
</feature>
<gene>
    <name evidence="2" type="ORF">C7999DRAFT_42165</name>
</gene>
<dbReference type="AlphaFoldDB" id="A0AAN7HI31"/>
<keyword evidence="3" id="KW-1185">Reference proteome</keyword>
<reference evidence="2" key="2">
    <citation type="submission" date="2023-05" db="EMBL/GenBank/DDBJ databases">
        <authorList>
            <consortium name="Lawrence Berkeley National Laboratory"/>
            <person name="Steindorff A."/>
            <person name="Hensen N."/>
            <person name="Bonometti L."/>
            <person name="Westerberg I."/>
            <person name="Brannstrom I.O."/>
            <person name="Guillou S."/>
            <person name="Cros-Aarteil S."/>
            <person name="Calhoun S."/>
            <person name="Haridas S."/>
            <person name="Kuo A."/>
            <person name="Mondo S."/>
            <person name="Pangilinan J."/>
            <person name="Riley R."/>
            <person name="Labutti K."/>
            <person name="Andreopoulos B."/>
            <person name="Lipzen A."/>
            <person name="Chen C."/>
            <person name="Yanf M."/>
            <person name="Daum C."/>
            <person name="Ng V."/>
            <person name="Clum A."/>
            <person name="Ohm R."/>
            <person name="Martin F."/>
            <person name="Silar P."/>
            <person name="Natvig D."/>
            <person name="Lalanne C."/>
            <person name="Gautier V."/>
            <person name="Ament-Velasquez S.L."/>
            <person name="Kruys A."/>
            <person name="Hutchinson M.I."/>
            <person name="Powell A.J."/>
            <person name="Barry K."/>
            <person name="Miller A.N."/>
            <person name="Grigoriev I.V."/>
            <person name="Debuchy R."/>
            <person name="Gladieux P."/>
            <person name="Thoren M.H."/>
            <person name="Johannesson H."/>
        </authorList>
    </citation>
    <scope>NUCLEOTIDE SEQUENCE</scope>
    <source>
        <strain evidence="2">CBS 359.72</strain>
    </source>
</reference>
<feature type="compositionally biased region" description="Basic and acidic residues" evidence="1">
    <location>
        <begin position="373"/>
        <end position="382"/>
    </location>
</feature>
<evidence type="ECO:0000256" key="1">
    <source>
        <dbReference type="SAM" id="MobiDB-lite"/>
    </source>
</evidence>
<dbReference type="GO" id="GO:0001164">
    <property type="term" value="F:RNA polymerase I core promoter sequence-specific DNA binding"/>
    <property type="evidence" value="ECO:0007669"/>
    <property type="project" value="TreeGrafter"/>
</dbReference>
<feature type="region of interest" description="Disordered" evidence="1">
    <location>
        <begin position="1"/>
        <end position="29"/>
    </location>
</feature>